<dbReference type="RefSeq" id="WP_021831756.1">
    <property type="nucleotide sequence ID" value="NZ_CAQK01000766.1"/>
</dbReference>
<dbReference type="SUPFAM" id="SSF141571">
    <property type="entry name" value="Pentapeptide repeat-like"/>
    <property type="match status" value="1"/>
</dbReference>
<dbReference type="AlphaFoldDB" id="T2IJS8"/>
<organism evidence="1 2">
    <name type="scientific">Crocosphaera watsonii WH 8502</name>
    <dbReference type="NCBI Taxonomy" id="423474"/>
    <lineage>
        <taxon>Bacteria</taxon>
        <taxon>Bacillati</taxon>
        <taxon>Cyanobacteriota</taxon>
        <taxon>Cyanophyceae</taxon>
        <taxon>Oscillatoriophycideae</taxon>
        <taxon>Chroococcales</taxon>
        <taxon>Aphanothecaceae</taxon>
        <taxon>Crocosphaera</taxon>
    </lineage>
</organism>
<dbReference type="Proteomes" id="UP000018348">
    <property type="component" value="Unassembled WGS sequence"/>
</dbReference>
<dbReference type="Gene3D" id="2.160.20.80">
    <property type="entry name" value="E3 ubiquitin-protein ligase SopA"/>
    <property type="match status" value="1"/>
</dbReference>
<gene>
    <name evidence="1" type="ORF">CWATWH8502_4074</name>
</gene>
<reference evidence="1 2" key="2">
    <citation type="submission" date="2013-09" db="EMBL/GenBank/DDBJ databases">
        <title>Whole genome comparison of six Crocosphaera watsonii strains with differing phenotypes.</title>
        <authorList>
            <person name="Bench S.R."/>
            <person name="Heller P."/>
            <person name="Frank I."/>
            <person name="Arciniega M."/>
            <person name="Shilova I.N."/>
            <person name="Zehr J.P."/>
        </authorList>
    </citation>
    <scope>NUCLEOTIDE SEQUENCE [LARGE SCALE GENOMIC DNA]</scope>
    <source>
        <strain evidence="1 2">WH 8502</strain>
    </source>
</reference>
<accession>T2IJS8</accession>
<evidence type="ECO:0000313" key="1">
    <source>
        <dbReference type="EMBL" id="CCQ53042.1"/>
    </source>
</evidence>
<proteinExistence type="predicted"/>
<reference evidence="1 2" key="1">
    <citation type="submission" date="2013-01" db="EMBL/GenBank/DDBJ databases">
        <authorList>
            <person name="Bench S."/>
        </authorList>
    </citation>
    <scope>NUCLEOTIDE SEQUENCE [LARGE SCALE GENOMIC DNA]</scope>
    <source>
        <strain evidence="1 2">WH 8502</strain>
    </source>
</reference>
<protein>
    <submittedName>
        <fullName evidence="1">Pentapeptide repeat</fullName>
    </submittedName>
</protein>
<evidence type="ECO:0000313" key="2">
    <source>
        <dbReference type="Proteomes" id="UP000018348"/>
    </source>
</evidence>
<sequence>MANQEQLRTLKKEGVEVWNLWREDNPDVKIDLSDADLSGANLSGSNLSNACFIRANLSGA</sequence>
<name>T2IJS8_CROWT</name>
<comment type="caution">
    <text evidence="1">The sequence shown here is derived from an EMBL/GenBank/DDBJ whole genome shotgun (WGS) entry which is preliminary data.</text>
</comment>
<dbReference type="Pfam" id="PF00805">
    <property type="entry name" value="Pentapeptide"/>
    <property type="match status" value="1"/>
</dbReference>
<dbReference type="InterPro" id="IPR001646">
    <property type="entry name" value="5peptide_repeat"/>
</dbReference>
<dbReference type="EMBL" id="CAQK01000766">
    <property type="protein sequence ID" value="CCQ53042.1"/>
    <property type="molecule type" value="Genomic_DNA"/>
</dbReference>